<dbReference type="Proteomes" id="UP000290288">
    <property type="component" value="Unassembled WGS sequence"/>
</dbReference>
<comment type="caution">
    <text evidence="3">The sequence shown here is derived from an EMBL/GenBank/DDBJ whole genome shotgun (WGS) entry which is preliminary data.</text>
</comment>
<gene>
    <name evidence="3" type="ORF">EST38_g12711</name>
</gene>
<feature type="compositionally biased region" description="Polar residues" evidence="2">
    <location>
        <begin position="1"/>
        <end position="16"/>
    </location>
</feature>
<reference evidence="3 4" key="1">
    <citation type="submission" date="2019-01" db="EMBL/GenBank/DDBJ databases">
        <title>Draft genome sequence of Psathyrella aberdarensis IHI B618.</title>
        <authorList>
            <person name="Buettner E."/>
            <person name="Kellner H."/>
        </authorList>
    </citation>
    <scope>NUCLEOTIDE SEQUENCE [LARGE SCALE GENOMIC DNA]</scope>
    <source>
        <strain evidence="3 4">IHI B618</strain>
    </source>
</reference>
<evidence type="ECO:0000256" key="2">
    <source>
        <dbReference type="SAM" id="MobiDB-lite"/>
    </source>
</evidence>
<keyword evidence="4" id="KW-1185">Reference proteome</keyword>
<dbReference type="AlphaFoldDB" id="A0A4Q2D3T3"/>
<protein>
    <submittedName>
        <fullName evidence="3">Uncharacterized protein</fullName>
    </submittedName>
</protein>
<accession>A0A4Q2D3T3</accession>
<feature type="region of interest" description="Disordered" evidence="2">
    <location>
        <begin position="1"/>
        <end position="33"/>
    </location>
</feature>
<name>A0A4Q2D3T3_9AGAR</name>
<evidence type="ECO:0000313" key="3">
    <source>
        <dbReference type="EMBL" id="RXW13146.1"/>
    </source>
</evidence>
<sequence length="192" mass="21506">MPFNSSSPTEPLSNMSPRFHTPGSKKDAISPQKRLTNKVASWIEHCENAQVYDRLQCGHQKLQVPELRDGNMSGSPDVISTSDIDERYEESQVPDYPYLSDTQIAVQGTPPQDSSFESGMTLLDPVPPSMQLKLKRPLCESGRSTGPILKKSKRTVANILQELDKAIQEVDEEIADAMLRRRKLLESRQALL</sequence>
<dbReference type="EMBL" id="SDEE01000999">
    <property type="protein sequence ID" value="RXW13146.1"/>
    <property type="molecule type" value="Genomic_DNA"/>
</dbReference>
<evidence type="ECO:0000256" key="1">
    <source>
        <dbReference type="SAM" id="Coils"/>
    </source>
</evidence>
<feature type="coiled-coil region" evidence="1">
    <location>
        <begin position="149"/>
        <end position="187"/>
    </location>
</feature>
<keyword evidence="1" id="KW-0175">Coiled coil</keyword>
<organism evidence="3 4">
    <name type="scientific">Candolleomyces aberdarensis</name>
    <dbReference type="NCBI Taxonomy" id="2316362"/>
    <lineage>
        <taxon>Eukaryota</taxon>
        <taxon>Fungi</taxon>
        <taxon>Dikarya</taxon>
        <taxon>Basidiomycota</taxon>
        <taxon>Agaricomycotina</taxon>
        <taxon>Agaricomycetes</taxon>
        <taxon>Agaricomycetidae</taxon>
        <taxon>Agaricales</taxon>
        <taxon>Agaricineae</taxon>
        <taxon>Psathyrellaceae</taxon>
        <taxon>Candolleomyces</taxon>
    </lineage>
</organism>
<proteinExistence type="predicted"/>
<evidence type="ECO:0000313" key="4">
    <source>
        <dbReference type="Proteomes" id="UP000290288"/>
    </source>
</evidence>